<feature type="domain" description="ATPase BadF/BadG/BcrA/BcrD type" evidence="1">
    <location>
        <begin position="7"/>
        <end position="281"/>
    </location>
</feature>
<protein>
    <submittedName>
        <fullName evidence="2">BadF-type ATPase</fullName>
    </submittedName>
</protein>
<organism evidence="2 3">
    <name type="scientific">Lacrimispora sphenoides JCM 1415</name>
    <dbReference type="NCBI Taxonomy" id="1297793"/>
    <lineage>
        <taxon>Bacteria</taxon>
        <taxon>Bacillati</taxon>
        <taxon>Bacillota</taxon>
        <taxon>Clostridia</taxon>
        <taxon>Lachnospirales</taxon>
        <taxon>Lachnospiraceae</taxon>
        <taxon>Lacrimispora</taxon>
    </lineage>
</organism>
<sequence length="701" mass="79709">MKYLLSVDGGGTKTEFYISDLQGNMIDTFTTGSTSIKSVGGDKAYDQLRAGIERLKETYKITPDDILMGVFGMSGCDSDNDYQMILDRILSLGFTKDNVHLCNDGVLAFYAQTQGPGIVVIAGTGSIVIGIDKQGEVRRSGGWGYHFSDIGSGYWIGCELLKRTLLYCDNCYPYVPVFEQVRGYFQAESYTDLPYTVTEIKDINQIAGLAYEVVKAAEEQDELSINILKDGAKQLAGQVAGMVKQMDLSEASKIVFSGGVLKSKIYQDMLASEIRQLIPNQDIQFYIQKNKPSFGGIKLAQRLLEKKKEIVLQVFTGGYLNKETTYEEVESKLKPLLDKIRVTKVIIGWSDDEELYKKIKLLVHKYQAELYLWMPVFSETGLLEPVSFLQDFRGEEVKSYLLKDGENFEFYCPNIKQNRESVKHIYEKYFSKIGFDGIFLDKIRYSSFSNKITGVFSCFCPECMKKYQERQLDVNELRIEMDKVINGLEGYGRHPLKCLAYEDGSYRFDNPIWEKFFDCKADFIYDSLKEITGYFREQGLKIGMDVLSPFLAHFTGQDLSRLNELTDFVKPMMYRITCAPAGLPFEYDSFLSGTTSMNIDTVRREFNQLLGIKSDGDNRIDLDFVKSELDVMERLNIPVYCGIEVNRIKDVVPADPEYIKDTINSLSQTNMKGFVLSWDILSAPEENIEAVYHCFGGRGEM</sequence>
<dbReference type="Gene3D" id="3.30.420.40">
    <property type="match status" value="2"/>
</dbReference>
<reference evidence="2 3" key="1">
    <citation type="submission" date="2016-10" db="EMBL/GenBank/DDBJ databases">
        <authorList>
            <person name="Varghese N."/>
            <person name="Submissions S."/>
        </authorList>
    </citation>
    <scope>NUCLEOTIDE SEQUENCE [LARGE SCALE GENOMIC DNA]</scope>
    <source>
        <strain evidence="2 3">ATCC 19403</strain>
    </source>
</reference>
<dbReference type="Proteomes" id="UP000198970">
    <property type="component" value="Chromosome I"/>
</dbReference>
<proteinExistence type="predicted"/>
<dbReference type="SUPFAM" id="SSF53067">
    <property type="entry name" value="Actin-like ATPase domain"/>
    <property type="match status" value="2"/>
</dbReference>
<dbReference type="Gene3D" id="3.20.20.80">
    <property type="entry name" value="Glycosidases"/>
    <property type="match status" value="1"/>
</dbReference>
<dbReference type="InterPro" id="IPR043129">
    <property type="entry name" value="ATPase_NBD"/>
</dbReference>
<dbReference type="InterPro" id="IPR052519">
    <property type="entry name" value="Euk-type_GlcNAc_Kinase"/>
</dbReference>
<dbReference type="InterPro" id="IPR002731">
    <property type="entry name" value="ATPase_BadF"/>
</dbReference>
<dbReference type="RefSeq" id="WP_100042990.1">
    <property type="nucleotide sequence ID" value="NZ_LT630003.1"/>
</dbReference>
<dbReference type="EMBL" id="LT630003">
    <property type="protein sequence ID" value="SET95918.1"/>
    <property type="molecule type" value="Genomic_DNA"/>
</dbReference>
<accession>A0ABY1CDG4</accession>
<evidence type="ECO:0000313" key="2">
    <source>
        <dbReference type="EMBL" id="SET95918.1"/>
    </source>
</evidence>
<evidence type="ECO:0000313" key="3">
    <source>
        <dbReference type="Proteomes" id="UP000198970"/>
    </source>
</evidence>
<dbReference type="Pfam" id="PF01869">
    <property type="entry name" value="BcrAD_BadFG"/>
    <property type="match status" value="1"/>
</dbReference>
<gene>
    <name evidence="2" type="ORF">SAMN02745906_3419</name>
</gene>
<evidence type="ECO:0000259" key="1">
    <source>
        <dbReference type="Pfam" id="PF01869"/>
    </source>
</evidence>
<dbReference type="CDD" id="cd24007">
    <property type="entry name" value="ASKHA_NBD_eukNAGK-like"/>
    <property type="match status" value="1"/>
</dbReference>
<dbReference type="PANTHER" id="PTHR43190:SF3">
    <property type="entry name" value="N-ACETYL-D-GLUCOSAMINE KINASE"/>
    <property type="match status" value="1"/>
</dbReference>
<name>A0ABY1CDG4_9FIRM</name>
<keyword evidence="3" id="KW-1185">Reference proteome</keyword>
<dbReference type="PANTHER" id="PTHR43190">
    <property type="entry name" value="N-ACETYL-D-GLUCOSAMINE KINASE"/>
    <property type="match status" value="1"/>
</dbReference>